<gene>
    <name evidence="1" type="ORF">METZ01_LOCUS354285</name>
</gene>
<evidence type="ECO:0000313" key="1">
    <source>
        <dbReference type="EMBL" id="SVD01431.1"/>
    </source>
</evidence>
<name>A0A382RXQ6_9ZZZZ</name>
<accession>A0A382RXQ6</accession>
<reference evidence="1" key="1">
    <citation type="submission" date="2018-05" db="EMBL/GenBank/DDBJ databases">
        <authorList>
            <person name="Lanie J.A."/>
            <person name="Ng W.-L."/>
            <person name="Kazmierczak K.M."/>
            <person name="Andrzejewski T.M."/>
            <person name="Davidsen T.M."/>
            <person name="Wayne K.J."/>
            <person name="Tettelin H."/>
            <person name="Glass J.I."/>
            <person name="Rusch D."/>
            <person name="Podicherti R."/>
            <person name="Tsui H.-C.T."/>
            <person name="Winkler M.E."/>
        </authorList>
    </citation>
    <scope>NUCLEOTIDE SEQUENCE</scope>
</reference>
<organism evidence="1">
    <name type="scientific">marine metagenome</name>
    <dbReference type="NCBI Taxonomy" id="408172"/>
    <lineage>
        <taxon>unclassified sequences</taxon>
        <taxon>metagenomes</taxon>
        <taxon>ecological metagenomes</taxon>
    </lineage>
</organism>
<sequence>MGLTSLYGDEAVVFKPMTAEKLNYLATLLGKIPCRVIHGKRLRRITGSAPFITTSIVCNLGFSNNPST</sequence>
<feature type="non-terminal residue" evidence="1">
    <location>
        <position position="68"/>
    </location>
</feature>
<dbReference type="AlphaFoldDB" id="A0A382RXQ6"/>
<proteinExistence type="predicted"/>
<dbReference type="EMBL" id="UINC01124346">
    <property type="protein sequence ID" value="SVD01431.1"/>
    <property type="molecule type" value="Genomic_DNA"/>
</dbReference>
<protein>
    <submittedName>
        <fullName evidence="1">Uncharacterized protein</fullName>
    </submittedName>
</protein>